<evidence type="ECO:0000313" key="2">
    <source>
        <dbReference type="EMBL" id="KAK9099092.1"/>
    </source>
</evidence>
<dbReference type="AlphaFoldDB" id="A0AAP0EYC6"/>
<accession>A0AAP0EYC6</accession>
<organism evidence="2 3">
    <name type="scientific">Stephania yunnanensis</name>
    <dbReference type="NCBI Taxonomy" id="152371"/>
    <lineage>
        <taxon>Eukaryota</taxon>
        <taxon>Viridiplantae</taxon>
        <taxon>Streptophyta</taxon>
        <taxon>Embryophyta</taxon>
        <taxon>Tracheophyta</taxon>
        <taxon>Spermatophyta</taxon>
        <taxon>Magnoliopsida</taxon>
        <taxon>Ranunculales</taxon>
        <taxon>Menispermaceae</taxon>
        <taxon>Menispermoideae</taxon>
        <taxon>Cissampelideae</taxon>
        <taxon>Stephania</taxon>
    </lineage>
</organism>
<reference evidence="2 3" key="1">
    <citation type="submission" date="2024-01" db="EMBL/GenBank/DDBJ databases">
        <title>Genome assemblies of Stephania.</title>
        <authorList>
            <person name="Yang L."/>
        </authorList>
    </citation>
    <scope>NUCLEOTIDE SEQUENCE [LARGE SCALE GENOMIC DNA]</scope>
    <source>
        <strain evidence="2">YNDBR</strain>
        <tissue evidence="2">Leaf</tissue>
    </source>
</reference>
<feature type="transmembrane region" description="Helical" evidence="1">
    <location>
        <begin position="34"/>
        <end position="55"/>
    </location>
</feature>
<sequence>MMKLIWDFVGVVVTQVVNVVSLGLSFLFPFSCLGFNGGSSIFNYWVLVGCIAISFH</sequence>
<gene>
    <name evidence="2" type="ORF">Syun_026137</name>
</gene>
<keyword evidence="1" id="KW-0812">Transmembrane</keyword>
<keyword evidence="3" id="KW-1185">Reference proteome</keyword>
<keyword evidence="1" id="KW-1133">Transmembrane helix</keyword>
<proteinExistence type="predicted"/>
<dbReference type="Proteomes" id="UP001420932">
    <property type="component" value="Unassembled WGS sequence"/>
</dbReference>
<name>A0AAP0EYC6_9MAGN</name>
<evidence type="ECO:0000313" key="3">
    <source>
        <dbReference type="Proteomes" id="UP001420932"/>
    </source>
</evidence>
<keyword evidence="1" id="KW-0472">Membrane</keyword>
<feature type="transmembrane region" description="Helical" evidence="1">
    <location>
        <begin position="7"/>
        <end position="28"/>
    </location>
</feature>
<dbReference type="EMBL" id="JBBNAF010000011">
    <property type="protein sequence ID" value="KAK9099092.1"/>
    <property type="molecule type" value="Genomic_DNA"/>
</dbReference>
<evidence type="ECO:0000256" key="1">
    <source>
        <dbReference type="SAM" id="Phobius"/>
    </source>
</evidence>
<comment type="caution">
    <text evidence="2">The sequence shown here is derived from an EMBL/GenBank/DDBJ whole genome shotgun (WGS) entry which is preliminary data.</text>
</comment>
<protein>
    <submittedName>
        <fullName evidence="2">Uncharacterized protein</fullName>
    </submittedName>
</protein>